<dbReference type="AlphaFoldDB" id="A0A1F7JCZ3"/>
<keyword evidence="4" id="KW-0479">Metal-binding</keyword>
<dbReference type="Pfam" id="PF02130">
    <property type="entry name" value="YbeY"/>
    <property type="match status" value="1"/>
</dbReference>
<dbReference type="Gene3D" id="3.40.390.30">
    <property type="entry name" value="Metalloproteases ('zincins'), catalytic domain"/>
    <property type="match status" value="1"/>
</dbReference>
<evidence type="ECO:0000256" key="7">
    <source>
        <dbReference type="ARBA" id="ARBA00022833"/>
    </source>
</evidence>
<accession>A0A1F7JCZ3</accession>
<keyword evidence="6" id="KW-0378">Hydrolase</keyword>
<name>A0A1F7JCZ3_9BACT</name>
<comment type="caution">
    <text evidence="8">The sequence shown here is derived from an EMBL/GenBank/DDBJ whole genome shotgun (WGS) entry which is preliminary data.</text>
</comment>
<reference evidence="8 9" key="1">
    <citation type="journal article" date="2016" name="Nat. Commun.">
        <title>Thousands of microbial genomes shed light on interconnected biogeochemical processes in an aquifer system.</title>
        <authorList>
            <person name="Anantharaman K."/>
            <person name="Brown C.T."/>
            <person name="Hug L.A."/>
            <person name="Sharon I."/>
            <person name="Castelle C.J."/>
            <person name="Probst A.J."/>
            <person name="Thomas B.C."/>
            <person name="Singh A."/>
            <person name="Wilkins M.J."/>
            <person name="Karaoz U."/>
            <person name="Brodie E.L."/>
            <person name="Williams K.H."/>
            <person name="Hubbard S.S."/>
            <person name="Banfield J.F."/>
        </authorList>
    </citation>
    <scope>NUCLEOTIDE SEQUENCE [LARGE SCALE GENOMIC DNA]</scope>
</reference>
<protein>
    <submittedName>
        <fullName evidence="8">rRNA maturation RNase YbeY</fullName>
    </submittedName>
</protein>
<keyword evidence="3" id="KW-0540">Nuclease</keyword>
<evidence type="ECO:0000256" key="3">
    <source>
        <dbReference type="ARBA" id="ARBA00022722"/>
    </source>
</evidence>
<proteinExistence type="inferred from homology"/>
<sequence length="116" mass="13247">MITVISDPRYHITKKNIKQYSSTVLQSLGFSDDVELNIIFIGKRKMKTIASKFVNEDTALPVLSFPYLDDKNAQNKLMGEIFICYPQVLLLAAEREKKVMTMIENLIVHGINNLVK</sequence>
<organism evidence="8 9">
    <name type="scientific">Candidatus Roizmanbacteria bacterium RIFCSPLOWO2_02_FULL_36_11</name>
    <dbReference type="NCBI Taxonomy" id="1802071"/>
    <lineage>
        <taxon>Bacteria</taxon>
        <taxon>Candidatus Roizmaniibacteriota</taxon>
    </lineage>
</organism>
<evidence type="ECO:0000313" key="9">
    <source>
        <dbReference type="Proteomes" id="UP000177418"/>
    </source>
</evidence>
<dbReference type="GO" id="GO:0046872">
    <property type="term" value="F:metal ion binding"/>
    <property type="evidence" value="ECO:0007669"/>
    <property type="project" value="UniProtKB-KW"/>
</dbReference>
<dbReference type="EMBL" id="MGAV01000018">
    <property type="protein sequence ID" value="OGK53484.1"/>
    <property type="molecule type" value="Genomic_DNA"/>
</dbReference>
<keyword evidence="5" id="KW-0255">Endonuclease</keyword>
<evidence type="ECO:0000256" key="2">
    <source>
        <dbReference type="ARBA" id="ARBA00010875"/>
    </source>
</evidence>
<dbReference type="InterPro" id="IPR023091">
    <property type="entry name" value="MetalPrtase_cat_dom_sf_prd"/>
</dbReference>
<evidence type="ECO:0000256" key="1">
    <source>
        <dbReference type="ARBA" id="ARBA00001947"/>
    </source>
</evidence>
<gene>
    <name evidence="8" type="ORF">A3H78_04635</name>
</gene>
<dbReference type="GO" id="GO:0004519">
    <property type="term" value="F:endonuclease activity"/>
    <property type="evidence" value="ECO:0007669"/>
    <property type="project" value="UniProtKB-KW"/>
</dbReference>
<dbReference type="SUPFAM" id="SSF55486">
    <property type="entry name" value="Metalloproteases ('zincins'), catalytic domain"/>
    <property type="match status" value="1"/>
</dbReference>
<dbReference type="InterPro" id="IPR002036">
    <property type="entry name" value="YbeY"/>
</dbReference>
<dbReference type="Proteomes" id="UP000177418">
    <property type="component" value="Unassembled WGS sequence"/>
</dbReference>
<comment type="cofactor">
    <cofactor evidence="1">
        <name>Zn(2+)</name>
        <dbReference type="ChEBI" id="CHEBI:29105"/>
    </cofactor>
</comment>
<evidence type="ECO:0000313" key="8">
    <source>
        <dbReference type="EMBL" id="OGK53484.1"/>
    </source>
</evidence>
<evidence type="ECO:0000256" key="6">
    <source>
        <dbReference type="ARBA" id="ARBA00022801"/>
    </source>
</evidence>
<dbReference type="GO" id="GO:0004222">
    <property type="term" value="F:metalloendopeptidase activity"/>
    <property type="evidence" value="ECO:0007669"/>
    <property type="project" value="InterPro"/>
</dbReference>
<dbReference type="NCBIfam" id="TIGR00043">
    <property type="entry name" value="rRNA maturation RNase YbeY"/>
    <property type="match status" value="1"/>
</dbReference>
<evidence type="ECO:0000256" key="4">
    <source>
        <dbReference type="ARBA" id="ARBA00022723"/>
    </source>
</evidence>
<evidence type="ECO:0000256" key="5">
    <source>
        <dbReference type="ARBA" id="ARBA00022759"/>
    </source>
</evidence>
<keyword evidence="7" id="KW-0862">Zinc</keyword>
<comment type="similarity">
    <text evidence="2">Belongs to the endoribonuclease YbeY family.</text>
</comment>
<dbReference type="GO" id="GO:0006364">
    <property type="term" value="P:rRNA processing"/>
    <property type="evidence" value="ECO:0007669"/>
    <property type="project" value="InterPro"/>
</dbReference>